<proteinExistence type="inferred from homology"/>
<sequence>MSHIPAPRRRPKPDFSLTMVNVVFLLLLFYLAAGTLVSQSEFEAEAPVTADLPLERLPRPLLLVTEGGAFLDGARVDGEALVDRIREAAADAAFLNVLADRDMPAAQFLGVVAEAGKAGAPIRIVTVRQPQEEAERP</sequence>
<keyword evidence="7" id="KW-0813">Transport</keyword>
<evidence type="ECO:0000256" key="3">
    <source>
        <dbReference type="ARBA" id="ARBA00022475"/>
    </source>
</evidence>
<evidence type="ECO:0000256" key="2">
    <source>
        <dbReference type="ARBA" id="ARBA00005811"/>
    </source>
</evidence>
<organism evidence="8 9">
    <name type="scientific">Chelativorans salis</name>
    <dbReference type="NCBI Taxonomy" id="2978478"/>
    <lineage>
        <taxon>Bacteria</taxon>
        <taxon>Pseudomonadati</taxon>
        <taxon>Pseudomonadota</taxon>
        <taxon>Alphaproteobacteria</taxon>
        <taxon>Hyphomicrobiales</taxon>
        <taxon>Phyllobacteriaceae</taxon>
        <taxon>Chelativorans</taxon>
    </lineage>
</organism>
<evidence type="ECO:0000256" key="4">
    <source>
        <dbReference type="ARBA" id="ARBA00022692"/>
    </source>
</evidence>
<dbReference type="InterPro" id="IPR003400">
    <property type="entry name" value="ExbD"/>
</dbReference>
<keyword evidence="9" id="KW-1185">Reference proteome</keyword>
<comment type="caution">
    <text evidence="8">The sequence shown here is derived from an EMBL/GenBank/DDBJ whole genome shotgun (WGS) entry which is preliminary data.</text>
</comment>
<evidence type="ECO:0000313" key="9">
    <source>
        <dbReference type="Proteomes" id="UP001320831"/>
    </source>
</evidence>
<keyword evidence="3" id="KW-1003">Cell membrane</keyword>
<dbReference type="Pfam" id="PF02472">
    <property type="entry name" value="ExbD"/>
    <property type="match status" value="1"/>
</dbReference>
<dbReference type="RefSeq" id="WP_260900489.1">
    <property type="nucleotide sequence ID" value="NZ_JAOCZP010000001.1"/>
</dbReference>
<name>A0ABT2LJB7_9HYPH</name>
<keyword evidence="4 7" id="KW-0812">Transmembrane</keyword>
<accession>A0ABT2LJB7</accession>
<evidence type="ECO:0000256" key="6">
    <source>
        <dbReference type="ARBA" id="ARBA00023136"/>
    </source>
</evidence>
<evidence type="ECO:0000313" key="8">
    <source>
        <dbReference type="EMBL" id="MCT7374129.1"/>
    </source>
</evidence>
<protein>
    <submittedName>
        <fullName evidence="8">Biopolymer transporter ExbD</fullName>
    </submittedName>
</protein>
<dbReference type="Proteomes" id="UP001320831">
    <property type="component" value="Unassembled WGS sequence"/>
</dbReference>
<comment type="similarity">
    <text evidence="2 7">Belongs to the ExbD/TolR family.</text>
</comment>
<keyword evidence="7" id="KW-0653">Protein transport</keyword>
<gene>
    <name evidence="8" type="ORF">N5A92_03675</name>
</gene>
<dbReference type="EMBL" id="JAOCZP010000001">
    <property type="protein sequence ID" value="MCT7374129.1"/>
    <property type="molecule type" value="Genomic_DNA"/>
</dbReference>
<reference evidence="8 9" key="1">
    <citation type="submission" date="2022-09" db="EMBL/GenBank/DDBJ databases">
        <title>Chelativorans salina sp. nov., a novel slightly halophilic bacterium isolated from a saline lake sediment enrichment.</title>
        <authorList>
            <person name="Gao L."/>
            <person name="Fang B.-Z."/>
            <person name="Li W.-J."/>
        </authorList>
    </citation>
    <scope>NUCLEOTIDE SEQUENCE [LARGE SCALE GENOMIC DNA]</scope>
    <source>
        <strain evidence="8 9">EGI FJ00035</strain>
    </source>
</reference>
<evidence type="ECO:0000256" key="1">
    <source>
        <dbReference type="ARBA" id="ARBA00004162"/>
    </source>
</evidence>
<keyword evidence="6" id="KW-0472">Membrane</keyword>
<keyword evidence="5" id="KW-1133">Transmembrane helix</keyword>
<evidence type="ECO:0000256" key="7">
    <source>
        <dbReference type="RuleBase" id="RU003879"/>
    </source>
</evidence>
<comment type="subcellular location">
    <subcellularLocation>
        <location evidence="1">Cell membrane</location>
        <topology evidence="1">Single-pass membrane protein</topology>
    </subcellularLocation>
    <subcellularLocation>
        <location evidence="7">Cell membrane</location>
        <topology evidence="7">Single-pass type II membrane protein</topology>
    </subcellularLocation>
</comment>
<evidence type="ECO:0000256" key="5">
    <source>
        <dbReference type="ARBA" id="ARBA00022989"/>
    </source>
</evidence>